<dbReference type="Proteomes" id="UP000266273">
    <property type="component" value="Unassembled WGS sequence"/>
</dbReference>
<evidence type="ECO:0000313" key="2">
    <source>
        <dbReference type="EMBL" id="RIA47677.1"/>
    </source>
</evidence>
<evidence type="ECO:0000313" key="3">
    <source>
        <dbReference type="Proteomes" id="UP000266273"/>
    </source>
</evidence>
<dbReference type="EMBL" id="QXDF01000002">
    <property type="protein sequence ID" value="RIA47677.1"/>
    <property type="molecule type" value="Genomic_DNA"/>
</dbReference>
<dbReference type="RefSeq" id="WP_119062044.1">
    <property type="nucleotide sequence ID" value="NZ_QXDF01000002.1"/>
</dbReference>
<dbReference type="InterPro" id="IPR041698">
    <property type="entry name" value="Methyltransf_25"/>
</dbReference>
<reference evidence="2 3" key="1">
    <citation type="submission" date="2018-08" db="EMBL/GenBank/DDBJ databases">
        <title>Genomic Encyclopedia of Archaeal and Bacterial Type Strains, Phase II (KMG-II): from individual species to whole genera.</title>
        <authorList>
            <person name="Goeker M."/>
        </authorList>
    </citation>
    <scope>NUCLEOTIDE SEQUENCE [LARGE SCALE GENOMIC DNA]</scope>
    <source>
        <strain evidence="2 3">DSM 5002</strain>
    </source>
</reference>
<dbReference type="PANTHER" id="PTHR44068:SF11">
    <property type="entry name" value="GERANYL DIPHOSPHATE 2-C-METHYLTRANSFERASE"/>
    <property type="match status" value="1"/>
</dbReference>
<proteinExistence type="predicted"/>
<dbReference type="GO" id="GO:0032259">
    <property type="term" value="P:methylation"/>
    <property type="evidence" value="ECO:0007669"/>
    <property type="project" value="UniProtKB-KW"/>
</dbReference>
<protein>
    <submittedName>
        <fullName evidence="2">Ubiquinone/menaquinone biosynthesis C-methylase UbiE</fullName>
    </submittedName>
</protein>
<feature type="domain" description="Methyltransferase" evidence="1">
    <location>
        <begin position="53"/>
        <end position="148"/>
    </location>
</feature>
<dbReference type="SUPFAM" id="SSF53335">
    <property type="entry name" value="S-adenosyl-L-methionine-dependent methyltransferases"/>
    <property type="match status" value="1"/>
</dbReference>
<dbReference type="PANTHER" id="PTHR44068">
    <property type="entry name" value="ZGC:194242"/>
    <property type="match status" value="1"/>
</dbReference>
<keyword evidence="2" id="KW-0489">Methyltransferase</keyword>
<dbReference type="CDD" id="cd02440">
    <property type="entry name" value="AdoMet_MTases"/>
    <property type="match status" value="1"/>
</dbReference>
<organism evidence="2 3">
    <name type="scientific">Dichotomicrobium thermohalophilum</name>
    <dbReference type="NCBI Taxonomy" id="933063"/>
    <lineage>
        <taxon>Bacteria</taxon>
        <taxon>Pseudomonadati</taxon>
        <taxon>Pseudomonadota</taxon>
        <taxon>Alphaproteobacteria</taxon>
        <taxon>Hyphomicrobiales</taxon>
        <taxon>Hyphomicrobiaceae</taxon>
        <taxon>Dichotomicrobium</taxon>
    </lineage>
</organism>
<keyword evidence="2" id="KW-0830">Ubiquinone</keyword>
<evidence type="ECO:0000259" key="1">
    <source>
        <dbReference type="Pfam" id="PF13649"/>
    </source>
</evidence>
<dbReference type="GO" id="GO:0008168">
    <property type="term" value="F:methyltransferase activity"/>
    <property type="evidence" value="ECO:0007669"/>
    <property type="project" value="UniProtKB-KW"/>
</dbReference>
<comment type="caution">
    <text evidence="2">The sequence shown here is derived from an EMBL/GenBank/DDBJ whole genome shotgun (WGS) entry which is preliminary data.</text>
</comment>
<dbReference type="OrthoDB" id="9787738at2"/>
<dbReference type="Pfam" id="PF13649">
    <property type="entry name" value="Methyltransf_25"/>
    <property type="match status" value="1"/>
</dbReference>
<name>A0A397PKJ6_9HYPH</name>
<gene>
    <name evidence="2" type="ORF">BXY53_2240</name>
</gene>
<keyword evidence="2" id="KW-0808">Transferase</keyword>
<accession>A0A397PKJ6</accession>
<dbReference type="InterPro" id="IPR050447">
    <property type="entry name" value="Erg6_SMT_methyltransf"/>
</dbReference>
<keyword evidence="3" id="KW-1185">Reference proteome</keyword>
<dbReference type="AlphaFoldDB" id="A0A397PKJ6"/>
<dbReference type="InterPro" id="IPR029063">
    <property type="entry name" value="SAM-dependent_MTases_sf"/>
</dbReference>
<dbReference type="Gene3D" id="3.40.50.150">
    <property type="entry name" value="Vaccinia Virus protein VP39"/>
    <property type="match status" value="1"/>
</dbReference>
<sequence length="288" mass="31828">MAQEMSSRNEFVDFWNEILVPKFVRFKHVLVDGLTHHSRQVFPTLNVKPGDKVVDVGCGFGDTAIELARTVGPSGSVLGLDCCDAFLQFGRDDARAQGIENVRFVEADVQTYPFAPEHDFCFSRFGTQFFENPVIALKNMRQSLKPGGTMTMIVWRTIEDNPWLGLPKQIVADYLPPPGDDARTCGPGPFSMADPDQVRLQLKSAGYEDVEFERIDAPVLVGATPDDAVAFQLALGPAGEIYREAGEIAEQRHEQITAALKSELARYETDEGILMQSSSWKVTARSPG</sequence>